<dbReference type="AlphaFoldDB" id="L0F2S5"/>
<dbReference type="CDD" id="cd17478">
    <property type="entry name" value="MFS_FsR"/>
    <property type="match status" value="1"/>
</dbReference>
<dbReference type="Proteomes" id="UP000010797">
    <property type="component" value="Chromosome"/>
</dbReference>
<keyword evidence="2" id="KW-0813">Transport</keyword>
<evidence type="ECO:0000256" key="1">
    <source>
        <dbReference type="ARBA" id="ARBA00004651"/>
    </source>
</evidence>
<feature type="transmembrane region" description="Helical" evidence="6">
    <location>
        <begin position="141"/>
        <end position="162"/>
    </location>
</feature>
<evidence type="ECO:0000256" key="2">
    <source>
        <dbReference type="ARBA" id="ARBA00022448"/>
    </source>
</evidence>
<dbReference type="GO" id="GO:0005886">
    <property type="term" value="C:plasma membrane"/>
    <property type="evidence" value="ECO:0007669"/>
    <property type="project" value="UniProtKB-SubCell"/>
</dbReference>
<dbReference type="InterPro" id="IPR020846">
    <property type="entry name" value="MFS_dom"/>
</dbReference>
<keyword evidence="3 6" id="KW-0812">Transmembrane</keyword>
<feature type="transmembrane region" description="Helical" evidence="6">
    <location>
        <begin position="308"/>
        <end position="329"/>
    </location>
</feature>
<feature type="transmembrane region" description="Helical" evidence="6">
    <location>
        <begin position="219"/>
        <end position="244"/>
    </location>
</feature>
<name>L0F2S5_DESDL</name>
<gene>
    <name evidence="8" type="ordered locus">Desdi_0604</name>
</gene>
<proteinExistence type="predicted"/>
<dbReference type="Pfam" id="PF07690">
    <property type="entry name" value="MFS_1"/>
    <property type="match status" value="1"/>
</dbReference>
<feature type="domain" description="Major facilitator superfamily (MFS) profile" evidence="7">
    <location>
        <begin position="1"/>
        <end position="394"/>
    </location>
</feature>
<keyword evidence="9" id="KW-1185">Reference proteome</keyword>
<reference evidence="9" key="1">
    <citation type="submission" date="2012-02" db="EMBL/GenBank/DDBJ databases">
        <title>Complete sequence of Desulfitobacterium dichloroeliminans LMG P-21439.</title>
        <authorList>
            <person name="Lucas S."/>
            <person name="Han J."/>
            <person name="Lapidus A."/>
            <person name="Cheng J.-F."/>
            <person name="Goodwin L."/>
            <person name="Pitluck S."/>
            <person name="Peters L."/>
            <person name="Ovchinnikova G."/>
            <person name="Teshima H."/>
            <person name="Detter J.C."/>
            <person name="Han C."/>
            <person name="Tapia R."/>
            <person name="Land M."/>
            <person name="Hauser L."/>
            <person name="Kyrpides N."/>
            <person name="Ivanova N."/>
            <person name="Pagani I."/>
            <person name="Kruse T."/>
            <person name="de Vos W.M."/>
            <person name="Boon N."/>
            <person name="Smidt H."/>
            <person name="Woyke T."/>
        </authorList>
    </citation>
    <scope>NUCLEOTIDE SEQUENCE [LARGE SCALE GENOMIC DNA]</scope>
    <source>
        <strain evidence="9">LMG P-21439 / DCA1</strain>
    </source>
</reference>
<feature type="transmembrane region" description="Helical" evidence="6">
    <location>
        <begin position="283"/>
        <end position="302"/>
    </location>
</feature>
<dbReference type="RefSeq" id="WP_015261136.1">
    <property type="nucleotide sequence ID" value="NC_019903.1"/>
</dbReference>
<dbReference type="PANTHER" id="PTHR43129">
    <property type="entry name" value="FOSMIDOMYCIN RESISTANCE PROTEIN"/>
    <property type="match status" value="1"/>
</dbReference>
<organism evidence="8 9">
    <name type="scientific">Desulfitobacterium dichloroeliminans (strain LMG P-21439 / DCA1)</name>
    <dbReference type="NCBI Taxonomy" id="871963"/>
    <lineage>
        <taxon>Bacteria</taxon>
        <taxon>Bacillati</taxon>
        <taxon>Bacillota</taxon>
        <taxon>Clostridia</taxon>
        <taxon>Eubacteriales</taxon>
        <taxon>Desulfitobacteriaceae</taxon>
        <taxon>Desulfitobacterium</taxon>
    </lineage>
</organism>
<feature type="transmembrane region" description="Helical" evidence="6">
    <location>
        <begin position="256"/>
        <end position="276"/>
    </location>
</feature>
<evidence type="ECO:0000256" key="6">
    <source>
        <dbReference type="SAM" id="Phobius"/>
    </source>
</evidence>
<protein>
    <submittedName>
        <fullName evidence="8">Sugar phosphate permease</fullName>
    </submittedName>
</protein>
<dbReference type="HOGENOM" id="CLU_040537_1_0_9"/>
<dbReference type="OrthoDB" id="9770492at2"/>
<evidence type="ECO:0000259" key="7">
    <source>
        <dbReference type="PROSITE" id="PS50850"/>
    </source>
</evidence>
<feature type="transmembrane region" description="Helical" evidence="6">
    <location>
        <begin position="55"/>
        <end position="77"/>
    </location>
</feature>
<dbReference type="EMBL" id="CP003344">
    <property type="protein sequence ID" value="AGA68134.1"/>
    <property type="molecule type" value="Genomic_DNA"/>
</dbReference>
<dbReference type="STRING" id="871963.Desdi_0604"/>
<evidence type="ECO:0000256" key="5">
    <source>
        <dbReference type="ARBA" id="ARBA00023136"/>
    </source>
</evidence>
<evidence type="ECO:0000256" key="4">
    <source>
        <dbReference type="ARBA" id="ARBA00022989"/>
    </source>
</evidence>
<feature type="transmembrane region" description="Helical" evidence="6">
    <location>
        <begin position="368"/>
        <end position="389"/>
    </location>
</feature>
<feature type="transmembrane region" description="Helical" evidence="6">
    <location>
        <begin position="174"/>
        <end position="192"/>
    </location>
</feature>
<dbReference type="Gene3D" id="1.20.1250.20">
    <property type="entry name" value="MFS general substrate transporter like domains"/>
    <property type="match status" value="2"/>
</dbReference>
<keyword evidence="5 6" id="KW-0472">Membrane</keyword>
<dbReference type="InterPro" id="IPR036259">
    <property type="entry name" value="MFS_trans_sf"/>
</dbReference>
<dbReference type="KEGG" id="ddl:Desdi_0604"/>
<feature type="transmembrane region" description="Helical" evidence="6">
    <location>
        <begin position="84"/>
        <end position="103"/>
    </location>
</feature>
<accession>L0F2S5</accession>
<dbReference type="PROSITE" id="PS50850">
    <property type="entry name" value="MFS"/>
    <property type="match status" value="1"/>
</dbReference>
<evidence type="ECO:0000313" key="9">
    <source>
        <dbReference type="Proteomes" id="UP000010797"/>
    </source>
</evidence>
<sequence length="401" mass="42663">MSVTVKQSIEKQPIEYSKIGVLSLAHMLNDLYSNFLPQMLPFLIILHPDFTATQAAILVSSFTISSSLVQPFIGYYLDRRGKRWFLYVGTLWMAIMLSLTGVVHENYVLLVILATLAGLGTAAFHPQASTMVNILSGEYKAVLLSAFIAFGNFGFALSPLLLVPLFEAQGLQGTLYMVIPGVMVSLLLLFFAPRVDLSPQKPPEFSALLVSLKAAAKELIAIVGVIAVRSLAYTGMLTMLPLYFKSQNLSNIAASHLVTIMLAAGAMGGITGGFISDRFGRKPLIVGSLFLATPLFFAFLFTEGTLSTIFLALAGASLLSSFSVTVVAAQEVIPHNKAMAAGLTLGFAGGIGGLAVVLIGGIADLWGLQMAISTLFVLPLIAGIIALFMKSHPAARAQRSA</sequence>
<comment type="subcellular location">
    <subcellularLocation>
        <location evidence="1">Cell membrane</location>
        <topology evidence="1">Multi-pass membrane protein</topology>
    </subcellularLocation>
</comment>
<evidence type="ECO:0000313" key="8">
    <source>
        <dbReference type="EMBL" id="AGA68134.1"/>
    </source>
</evidence>
<keyword evidence="4 6" id="KW-1133">Transmembrane helix</keyword>
<feature type="transmembrane region" description="Helical" evidence="6">
    <location>
        <begin position="109"/>
        <end position="129"/>
    </location>
</feature>
<dbReference type="InterPro" id="IPR005829">
    <property type="entry name" value="Sugar_transporter_CS"/>
</dbReference>
<dbReference type="InterPro" id="IPR011701">
    <property type="entry name" value="MFS"/>
</dbReference>
<evidence type="ECO:0000256" key="3">
    <source>
        <dbReference type="ARBA" id="ARBA00022692"/>
    </source>
</evidence>
<feature type="transmembrane region" description="Helical" evidence="6">
    <location>
        <begin position="341"/>
        <end position="362"/>
    </location>
</feature>
<dbReference type="eggNOG" id="COG2223">
    <property type="taxonomic scope" value="Bacteria"/>
</dbReference>
<dbReference type="PROSITE" id="PS00216">
    <property type="entry name" value="SUGAR_TRANSPORT_1"/>
    <property type="match status" value="1"/>
</dbReference>
<dbReference type="SUPFAM" id="SSF103473">
    <property type="entry name" value="MFS general substrate transporter"/>
    <property type="match status" value="1"/>
</dbReference>
<dbReference type="PANTHER" id="PTHR43129:SF1">
    <property type="entry name" value="FOSMIDOMYCIN RESISTANCE PROTEIN"/>
    <property type="match status" value="1"/>
</dbReference>
<dbReference type="GO" id="GO:0022857">
    <property type="term" value="F:transmembrane transporter activity"/>
    <property type="evidence" value="ECO:0007669"/>
    <property type="project" value="InterPro"/>
</dbReference>